<evidence type="ECO:0000313" key="6">
    <source>
        <dbReference type="Proteomes" id="UP001189792"/>
    </source>
</evidence>
<evidence type="ECO:0000313" key="5">
    <source>
        <dbReference type="EMBL" id="CAJ0898485.1"/>
    </source>
</evidence>
<feature type="domain" description="WYL" evidence="3">
    <location>
        <begin position="191"/>
        <end position="240"/>
    </location>
</feature>
<protein>
    <recommendedName>
        <fullName evidence="3">WYL domain-containing protein</fullName>
    </recommendedName>
</protein>
<proteinExistence type="predicted"/>
<evidence type="ECO:0000313" key="4">
    <source>
        <dbReference type="EMBL" id="CAJ0895811.1"/>
    </source>
</evidence>
<dbReference type="AlphaFoldDB" id="A0AAD2CBF1"/>
<feature type="region of interest" description="Disordered" evidence="1">
    <location>
        <begin position="130"/>
        <end position="167"/>
    </location>
</feature>
<accession>A0AAD2CBF1</accession>
<gene>
    <name evidence="5" type="ORF">R77564_04220</name>
    <name evidence="4" type="ORF">R77567_04659</name>
</gene>
<dbReference type="InterPro" id="IPR036420">
    <property type="entry name" value="BRCT_dom_sf"/>
</dbReference>
<sequence>MQDAFAGLGILVGYVWLTAWGWIELVRGHTVRGGPLWRGHLIAVFGAHVPAFMFVCAAVVSSADELGDGGKLLMWLCTFGTCWAYHRYGRGATKAPTLVVEPILRPVSGSLRDRLRAWWRELNYVPGDVRQRAPSSLPTSESAAGSKASGGATIQSHSVQPPRPATSAAKSECKAEIYLSAAVEPIQLPDTISFRYRKADGTQRRRTVTAFQVVDIGGRAYMDAHDHDRKATRSFLISRIVGEVTRSESGEVMSAASWLSAVAMSPDSTRRKGRGRRKSATCDWQTAVVFAGLHPARSDALEARALEAGWDVRERITRSVRHVVAGPLMGYKQRERAEALRIPMIDEDTAIALMSQRTEGQ</sequence>
<feature type="compositionally biased region" description="Low complexity" evidence="1">
    <location>
        <begin position="140"/>
        <end position="152"/>
    </location>
</feature>
<feature type="transmembrane region" description="Helical" evidence="2">
    <location>
        <begin position="37"/>
        <end position="60"/>
    </location>
</feature>
<evidence type="ECO:0000259" key="3">
    <source>
        <dbReference type="Pfam" id="PF13280"/>
    </source>
</evidence>
<dbReference type="EMBL" id="CAUDKO010000016">
    <property type="protein sequence ID" value="CAJ0895811.1"/>
    <property type="molecule type" value="Genomic_DNA"/>
</dbReference>
<keyword evidence="2" id="KW-0812">Transmembrane</keyword>
<dbReference type="Gene3D" id="3.40.50.10190">
    <property type="entry name" value="BRCT domain"/>
    <property type="match status" value="1"/>
</dbReference>
<evidence type="ECO:0000256" key="2">
    <source>
        <dbReference type="SAM" id="Phobius"/>
    </source>
</evidence>
<dbReference type="Pfam" id="PF13280">
    <property type="entry name" value="WYL"/>
    <property type="match status" value="1"/>
</dbReference>
<keyword evidence="2" id="KW-0472">Membrane</keyword>
<dbReference type="CDD" id="cd00027">
    <property type="entry name" value="BRCT"/>
    <property type="match status" value="1"/>
</dbReference>
<keyword evidence="2" id="KW-1133">Transmembrane helix</keyword>
<dbReference type="Proteomes" id="UP001189792">
    <property type="component" value="Unassembled WGS sequence"/>
</dbReference>
<comment type="caution">
    <text evidence="4">The sequence shown here is derived from an EMBL/GenBank/DDBJ whole genome shotgun (WGS) entry which is preliminary data.</text>
</comment>
<dbReference type="PROSITE" id="PS52050">
    <property type="entry name" value="WYL"/>
    <property type="match status" value="1"/>
</dbReference>
<name>A0AAD2CBF1_9RALS</name>
<dbReference type="InterPro" id="IPR026881">
    <property type="entry name" value="WYL_dom"/>
</dbReference>
<reference evidence="4 6" key="1">
    <citation type="submission" date="2023-07" db="EMBL/GenBank/DDBJ databases">
        <authorList>
            <person name="Peeters C."/>
        </authorList>
    </citation>
    <scope>NUCLEOTIDE SEQUENCE</scope>
    <source>
        <strain evidence="5 6">LMG 32965</strain>
        <strain evidence="4">R-77567</strain>
    </source>
</reference>
<organism evidence="4 7">
    <name type="scientific">Ralstonia flatus</name>
    <dbReference type="NCBI Taxonomy" id="3058601"/>
    <lineage>
        <taxon>Bacteria</taxon>
        <taxon>Pseudomonadati</taxon>
        <taxon>Pseudomonadota</taxon>
        <taxon>Betaproteobacteria</taxon>
        <taxon>Burkholderiales</taxon>
        <taxon>Burkholderiaceae</taxon>
        <taxon>Ralstonia</taxon>
    </lineage>
</organism>
<dbReference type="EMBL" id="CAUDLI010000010">
    <property type="protein sequence ID" value="CAJ0898485.1"/>
    <property type="molecule type" value="Genomic_DNA"/>
</dbReference>
<evidence type="ECO:0000256" key="1">
    <source>
        <dbReference type="SAM" id="MobiDB-lite"/>
    </source>
</evidence>
<feature type="transmembrane region" description="Helical" evidence="2">
    <location>
        <begin position="6"/>
        <end position="25"/>
    </location>
</feature>
<keyword evidence="6" id="KW-1185">Reference proteome</keyword>
<dbReference type="Proteomes" id="UP001190491">
    <property type="component" value="Unassembled WGS sequence"/>
</dbReference>
<evidence type="ECO:0000313" key="7">
    <source>
        <dbReference type="Proteomes" id="UP001190491"/>
    </source>
</evidence>